<comment type="similarity">
    <text evidence="1">Belongs to the short-chain dehydrogenases/reductases (SDR) family.</text>
</comment>
<proteinExistence type="inferred from homology"/>
<name>A0A9X3MN10_9ACTN</name>
<keyword evidence="2" id="KW-0560">Oxidoreductase</keyword>
<dbReference type="Proteomes" id="UP001149140">
    <property type="component" value="Unassembled WGS sequence"/>
</dbReference>
<dbReference type="SUPFAM" id="SSF51735">
    <property type="entry name" value="NAD(P)-binding Rossmann-fold domains"/>
    <property type="match status" value="1"/>
</dbReference>
<dbReference type="Gene3D" id="3.40.50.720">
    <property type="entry name" value="NAD(P)-binding Rossmann-like Domain"/>
    <property type="match status" value="1"/>
</dbReference>
<protein>
    <submittedName>
        <fullName evidence="3">SDR family oxidoreductase</fullName>
    </submittedName>
</protein>
<evidence type="ECO:0000313" key="4">
    <source>
        <dbReference type="Proteomes" id="UP001149140"/>
    </source>
</evidence>
<reference evidence="3" key="1">
    <citation type="submission" date="2022-10" db="EMBL/GenBank/DDBJ databases">
        <title>The WGS of Solirubrobacter ginsenosidimutans DSM 21036.</title>
        <authorList>
            <person name="Jiang Z."/>
        </authorList>
    </citation>
    <scope>NUCLEOTIDE SEQUENCE</scope>
    <source>
        <strain evidence="3">DSM 21036</strain>
    </source>
</reference>
<dbReference type="InterPro" id="IPR036291">
    <property type="entry name" value="NAD(P)-bd_dom_sf"/>
</dbReference>
<dbReference type="FunFam" id="3.40.50.720:FF:000084">
    <property type="entry name" value="Short-chain dehydrogenase reductase"/>
    <property type="match status" value="1"/>
</dbReference>
<dbReference type="InterPro" id="IPR002347">
    <property type="entry name" value="SDR_fam"/>
</dbReference>
<gene>
    <name evidence="3" type="ORF">OM076_04345</name>
</gene>
<dbReference type="Pfam" id="PF13561">
    <property type="entry name" value="adh_short_C2"/>
    <property type="match status" value="1"/>
</dbReference>
<evidence type="ECO:0000313" key="3">
    <source>
        <dbReference type="EMBL" id="MDA0159484.1"/>
    </source>
</evidence>
<dbReference type="RefSeq" id="WP_270038209.1">
    <property type="nucleotide sequence ID" value="NZ_JAPDOD010000002.1"/>
</dbReference>
<dbReference type="PRINTS" id="PR00081">
    <property type="entry name" value="GDHRDH"/>
</dbReference>
<dbReference type="EMBL" id="JAPDOD010000002">
    <property type="protein sequence ID" value="MDA0159484.1"/>
    <property type="molecule type" value="Genomic_DNA"/>
</dbReference>
<dbReference type="PANTHER" id="PTHR43639">
    <property type="entry name" value="OXIDOREDUCTASE, SHORT-CHAIN DEHYDROGENASE/REDUCTASE FAMILY (AFU_ORTHOLOGUE AFUA_5G02870)"/>
    <property type="match status" value="1"/>
</dbReference>
<dbReference type="PRINTS" id="PR00080">
    <property type="entry name" value="SDRFAMILY"/>
</dbReference>
<evidence type="ECO:0000256" key="2">
    <source>
        <dbReference type="ARBA" id="ARBA00023002"/>
    </source>
</evidence>
<evidence type="ECO:0000256" key="1">
    <source>
        <dbReference type="ARBA" id="ARBA00006484"/>
    </source>
</evidence>
<dbReference type="CDD" id="cd05233">
    <property type="entry name" value="SDR_c"/>
    <property type="match status" value="1"/>
</dbReference>
<dbReference type="GO" id="GO:0016491">
    <property type="term" value="F:oxidoreductase activity"/>
    <property type="evidence" value="ECO:0007669"/>
    <property type="project" value="UniProtKB-KW"/>
</dbReference>
<dbReference type="PANTHER" id="PTHR43639:SF1">
    <property type="entry name" value="SHORT-CHAIN DEHYDROGENASE_REDUCTASE FAMILY PROTEIN"/>
    <property type="match status" value="1"/>
</dbReference>
<accession>A0A9X3MN10</accession>
<sequence length="250" mass="25612">MPEPGTASEDGALKVAIITGASRGIGAGLVAGFRGAGYAVVGSSRYILPSDAADYLTVPGDAADPDTAERVIEATLERFGRIDSLINNAGIFIGKPFTDYTPEDFEALTSVNLAGFFHITQRAIGHMVDQGGGHVINVSTSLVDHPSSARPAALSVLTKGGLAVVARSLAVEYASRGVRVNAVSLGVIQTPAHDPDTYAGMAALHPVGRLGQISDVVDAILYLERATFVTGEVLHVDGGQAAGSRGSASS</sequence>
<comment type="caution">
    <text evidence="3">The sequence shown here is derived from an EMBL/GenBank/DDBJ whole genome shotgun (WGS) entry which is preliminary data.</text>
</comment>
<organism evidence="3 4">
    <name type="scientific">Solirubrobacter ginsenosidimutans</name>
    <dbReference type="NCBI Taxonomy" id="490573"/>
    <lineage>
        <taxon>Bacteria</taxon>
        <taxon>Bacillati</taxon>
        <taxon>Actinomycetota</taxon>
        <taxon>Thermoleophilia</taxon>
        <taxon>Solirubrobacterales</taxon>
        <taxon>Solirubrobacteraceae</taxon>
        <taxon>Solirubrobacter</taxon>
    </lineage>
</organism>
<dbReference type="AlphaFoldDB" id="A0A9X3MN10"/>
<keyword evidence="4" id="KW-1185">Reference proteome</keyword>